<gene>
    <name evidence="3" type="ORF">BYL167_LOCUS44590</name>
    <name evidence="4" type="ORF">BYL167_LOCUS45988</name>
    <name evidence="1" type="ORF">GIL414_LOCUS41487</name>
    <name evidence="2" type="ORF">GIL414_LOCUS43393</name>
    <name evidence="5" type="ORF">SMN809_LOCUS55850</name>
</gene>
<sequence>MRCPPNRLLIYSGNVDTPVAIKT</sequence>
<dbReference type="Proteomes" id="UP000676336">
    <property type="component" value="Unassembled WGS sequence"/>
</dbReference>
<dbReference type="Proteomes" id="UP000681967">
    <property type="component" value="Unassembled WGS sequence"/>
</dbReference>
<reference evidence="5" key="1">
    <citation type="submission" date="2021-02" db="EMBL/GenBank/DDBJ databases">
        <authorList>
            <person name="Nowell W R."/>
        </authorList>
    </citation>
    <scope>NUCLEOTIDE SEQUENCE</scope>
</reference>
<comment type="caution">
    <text evidence="5">The sequence shown here is derived from an EMBL/GenBank/DDBJ whole genome shotgun (WGS) entry which is preliminary data.</text>
</comment>
<accession>A0A8S3DMX8</accession>
<protein>
    <submittedName>
        <fullName evidence="5">Uncharacterized protein</fullName>
    </submittedName>
</protein>
<evidence type="ECO:0000313" key="4">
    <source>
        <dbReference type="EMBL" id="CAF4748323.1"/>
    </source>
</evidence>
<evidence type="ECO:0000313" key="6">
    <source>
        <dbReference type="Proteomes" id="UP000676336"/>
    </source>
</evidence>
<dbReference type="Proteomes" id="UP000681720">
    <property type="component" value="Unassembled WGS sequence"/>
</dbReference>
<proteinExistence type="predicted"/>
<evidence type="ECO:0000313" key="1">
    <source>
        <dbReference type="EMBL" id="CAF4661192.1"/>
    </source>
</evidence>
<dbReference type="EMBL" id="CAJOBJ010128212">
    <property type="protein sequence ID" value="CAF4709561.1"/>
    <property type="molecule type" value="Genomic_DNA"/>
</dbReference>
<dbReference type="EMBL" id="CAJOBH010129038">
    <property type="protein sequence ID" value="CAF4748323.1"/>
    <property type="molecule type" value="Genomic_DNA"/>
</dbReference>
<evidence type="ECO:0000313" key="5">
    <source>
        <dbReference type="EMBL" id="CAF4983410.1"/>
    </source>
</evidence>
<name>A0A8S3DMX8_9BILA</name>
<dbReference type="EMBL" id="CAJOBH010121559">
    <property type="protein sequence ID" value="CAF4713856.1"/>
    <property type="molecule type" value="Genomic_DNA"/>
</dbReference>
<evidence type="ECO:0000313" key="3">
    <source>
        <dbReference type="EMBL" id="CAF4713856.1"/>
    </source>
</evidence>
<feature type="non-terminal residue" evidence="5">
    <location>
        <position position="23"/>
    </location>
</feature>
<dbReference type="AlphaFoldDB" id="A0A8S3DMX8"/>
<dbReference type="EMBL" id="CAJOBI010198357">
    <property type="protein sequence ID" value="CAF4983410.1"/>
    <property type="molecule type" value="Genomic_DNA"/>
</dbReference>
<dbReference type="EMBL" id="CAJOBJ010117694">
    <property type="protein sequence ID" value="CAF4661192.1"/>
    <property type="molecule type" value="Genomic_DNA"/>
</dbReference>
<organism evidence="5 6">
    <name type="scientific">Rotaria magnacalcarata</name>
    <dbReference type="NCBI Taxonomy" id="392030"/>
    <lineage>
        <taxon>Eukaryota</taxon>
        <taxon>Metazoa</taxon>
        <taxon>Spiralia</taxon>
        <taxon>Gnathifera</taxon>
        <taxon>Rotifera</taxon>
        <taxon>Eurotatoria</taxon>
        <taxon>Bdelloidea</taxon>
        <taxon>Philodinida</taxon>
        <taxon>Philodinidae</taxon>
        <taxon>Rotaria</taxon>
    </lineage>
</organism>
<evidence type="ECO:0000313" key="2">
    <source>
        <dbReference type="EMBL" id="CAF4709561.1"/>
    </source>
</evidence>